<accession>A0ABU0FJ27</accession>
<dbReference type="InterPro" id="IPR041920">
    <property type="entry name" value="ROS/MUCR_sf"/>
</dbReference>
<evidence type="ECO:0000313" key="3">
    <source>
        <dbReference type="Proteomes" id="UP001237448"/>
    </source>
</evidence>
<dbReference type="RefSeq" id="WP_307432024.1">
    <property type="nucleotide sequence ID" value="NZ_JAUSVK010000001.1"/>
</dbReference>
<dbReference type="Pfam" id="PF05443">
    <property type="entry name" value="ROS_MUCR"/>
    <property type="match status" value="1"/>
</dbReference>
<comment type="caution">
    <text evidence="2">The sequence shown here is derived from an EMBL/GenBank/DDBJ whole genome shotgun (WGS) entry which is preliminary data.</text>
</comment>
<reference evidence="2 3" key="1">
    <citation type="submission" date="2023-07" db="EMBL/GenBank/DDBJ databases">
        <title>Genomic Encyclopedia of Type Strains, Phase IV (KMG-IV): sequencing the most valuable type-strain genomes for metagenomic binning, comparative biology and taxonomic classification.</title>
        <authorList>
            <person name="Goeker M."/>
        </authorList>
    </citation>
    <scope>NUCLEOTIDE SEQUENCE [LARGE SCALE GENOMIC DNA]</scope>
    <source>
        <strain evidence="2 3">DSM 5896</strain>
    </source>
</reference>
<keyword evidence="3" id="KW-1185">Reference proteome</keyword>
<sequence length="178" mass="19508">MPRRNKSRRAGLKGQVAEFLTFLSQLRISTVDDSNTTLVAEIVSAYVSNNSVAVADLSRIIGDVHAAVQRLATNEPFAAPPEVKPVPAVPVKKSVTPDFIYCLDDGKKFKSLKRHLATAFNMTPDEYRAKWDLPPSYPMVAPNYAARRSAVAKELGLGQSRKRAVAMKGTAKSVSRKH</sequence>
<name>A0ABU0FJ27_9HYPH</name>
<dbReference type="Proteomes" id="UP001237448">
    <property type="component" value="Unassembled WGS sequence"/>
</dbReference>
<proteinExistence type="inferred from homology"/>
<evidence type="ECO:0000313" key="2">
    <source>
        <dbReference type="EMBL" id="MDQ0394613.1"/>
    </source>
</evidence>
<organism evidence="2 3">
    <name type="scientific">Labrys monachus</name>
    <dbReference type="NCBI Taxonomy" id="217067"/>
    <lineage>
        <taxon>Bacteria</taxon>
        <taxon>Pseudomonadati</taxon>
        <taxon>Pseudomonadota</taxon>
        <taxon>Alphaproteobacteria</taxon>
        <taxon>Hyphomicrobiales</taxon>
        <taxon>Xanthobacteraceae</taxon>
        <taxon>Labrys</taxon>
    </lineage>
</organism>
<evidence type="ECO:0000256" key="1">
    <source>
        <dbReference type="ARBA" id="ARBA00007031"/>
    </source>
</evidence>
<protein>
    <submittedName>
        <fullName evidence="2">Transcriptional regulator</fullName>
    </submittedName>
</protein>
<dbReference type="EMBL" id="JAUSVK010000001">
    <property type="protein sequence ID" value="MDQ0394613.1"/>
    <property type="molecule type" value="Genomic_DNA"/>
</dbReference>
<dbReference type="InterPro" id="IPR008807">
    <property type="entry name" value="ROS_MUCR"/>
</dbReference>
<comment type="similarity">
    <text evidence="1">Belongs to the ros/MucR family.</text>
</comment>
<gene>
    <name evidence="2" type="ORF">J3R73_004405</name>
</gene>
<dbReference type="Gene3D" id="1.10.10.1550">
    <property type="entry name" value="ROS/MUCR transcriptional regulator protein"/>
    <property type="match status" value="1"/>
</dbReference>